<sequence>MTNASSDVAGPRPRDSLGCSVEKLDEDRTIDGGNMTFHRKRSARAPAGRVSTPATGRGYLIGVSASGGHRRRIIREHHSTVHDFEENSIYVRTFSDDYRADLNGSFDFMLLEVSHSALERITDGADIKGVTELNSVAGHADPVLGGMLGALFATVDGQAGRSALFVDQLSAAIGIHLVRQYGNGRGRAAGKGRRLSMRSQSLLKDLAQSRLAGDLTVEELAGICQLSQATFLRAFRETLGKTPHQWLSQQRIEKAIHLLEFTQAPLREIATLCGFSDQSHFTRAFVQAMGATPGVWRRHRQS</sequence>
<evidence type="ECO:0000256" key="3">
    <source>
        <dbReference type="ARBA" id="ARBA00023163"/>
    </source>
</evidence>
<keyword evidence="2" id="KW-0238">DNA-binding</keyword>
<dbReference type="PROSITE" id="PS00041">
    <property type="entry name" value="HTH_ARAC_FAMILY_1"/>
    <property type="match status" value="1"/>
</dbReference>
<dbReference type="GeneID" id="61609622"/>
<dbReference type="SMART" id="SM00342">
    <property type="entry name" value="HTH_ARAC"/>
    <property type="match status" value="1"/>
</dbReference>
<dbReference type="EMBL" id="CABFNB010000118">
    <property type="protein sequence ID" value="VTZ63475.1"/>
    <property type="molecule type" value="Genomic_DNA"/>
</dbReference>
<dbReference type="GO" id="GO:0043565">
    <property type="term" value="F:sequence-specific DNA binding"/>
    <property type="evidence" value="ECO:0007669"/>
    <property type="project" value="InterPro"/>
</dbReference>
<dbReference type="SUPFAM" id="SSF46689">
    <property type="entry name" value="Homeodomain-like"/>
    <property type="match status" value="2"/>
</dbReference>
<dbReference type="RefSeq" id="WP_011969606.1">
    <property type="nucleotide sequence ID" value="NZ_CABFNB010000118.1"/>
</dbReference>
<dbReference type="PROSITE" id="PS01124">
    <property type="entry name" value="HTH_ARAC_FAMILY_2"/>
    <property type="match status" value="1"/>
</dbReference>
<dbReference type="OMA" id="MNCRIER"/>
<protein>
    <submittedName>
        <fullName evidence="5">Helix-turn-helix-domain containing protein AraC type</fullName>
    </submittedName>
</protein>
<evidence type="ECO:0000256" key="1">
    <source>
        <dbReference type="ARBA" id="ARBA00023015"/>
    </source>
</evidence>
<name>A0A508X6J7_9HYPH</name>
<dbReference type="Proteomes" id="UP000507954">
    <property type="component" value="Unassembled WGS sequence"/>
</dbReference>
<dbReference type="GO" id="GO:0003700">
    <property type="term" value="F:DNA-binding transcription factor activity"/>
    <property type="evidence" value="ECO:0007669"/>
    <property type="project" value="InterPro"/>
</dbReference>
<gene>
    <name evidence="5" type="ORF">EMEDMD4_500031</name>
</gene>
<keyword evidence="3" id="KW-0804">Transcription</keyword>
<dbReference type="InterPro" id="IPR018062">
    <property type="entry name" value="HTH_AraC-typ_CS"/>
</dbReference>
<dbReference type="InterPro" id="IPR020449">
    <property type="entry name" value="Tscrpt_reg_AraC-type_HTH"/>
</dbReference>
<dbReference type="PANTHER" id="PTHR46796">
    <property type="entry name" value="HTH-TYPE TRANSCRIPTIONAL ACTIVATOR RHAS-RELATED"/>
    <property type="match status" value="1"/>
</dbReference>
<evidence type="ECO:0000259" key="4">
    <source>
        <dbReference type="PROSITE" id="PS01124"/>
    </source>
</evidence>
<keyword evidence="1" id="KW-0805">Transcription regulation</keyword>
<dbReference type="InterPro" id="IPR050204">
    <property type="entry name" value="AraC_XylS_family_regulators"/>
</dbReference>
<reference evidence="5" key="1">
    <citation type="submission" date="2019-06" db="EMBL/GenBank/DDBJ databases">
        <authorList>
            <person name="Le Quere A."/>
            <person name="Colella S."/>
        </authorList>
    </citation>
    <scope>NUCLEOTIDE SEQUENCE</scope>
    <source>
        <strain evidence="5">EmedicaeMD41</strain>
    </source>
</reference>
<dbReference type="Pfam" id="PF12833">
    <property type="entry name" value="HTH_18"/>
    <property type="match status" value="1"/>
</dbReference>
<accession>A0A508X6J7</accession>
<feature type="domain" description="HTH araC/xylS-type" evidence="4">
    <location>
        <begin position="201"/>
        <end position="299"/>
    </location>
</feature>
<dbReference type="PRINTS" id="PR00032">
    <property type="entry name" value="HTHARAC"/>
</dbReference>
<proteinExistence type="predicted"/>
<dbReference type="InterPro" id="IPR009057">
    <property type="entry name" value="Homeodomain-like_sf"/>
</dbReference>
<dbReference type="Gene3D" id="1.10.10.60">
    <property type="entry name" value="Homeodomain-like"/>
    <property type="match status" value="2"/>
</dbReference>
<dbReference type="AlphaFoldDB" id="A0A508X6J7"/>
<dbReference type="InterPro" id="IPR018060">
    <property type="entry name" value="HTH_AraC"/>
</dbReference>
<evidence type="ECO:0000256" key="2">
    <source>
        <dbReference type="ARBA" id="ARBA00023125"/>
    </source>
</evidence>
<dbReference type="PANTHER" id="PTHR46796:SF14">
    <property type="entry name" value="TRANSCRIPTIONAL REGULATORY PROTEIN"/>
    <property type="match status" value="1"/>
</dbReference>
<evidence type="ECO:0000313" key="5">
    <source>
        <dbReference type="EMBL" id="VTZ63475.1"/>
    </source>
</evidence>
<organism evidence="5">
    <name type="scientific">Sinorhizobium medicae</name>
    <dbReference type="NCBI Taxonomy" id="110321"/>
    <lineage>
        <taxon>Bacteria</taxon>
        <taxon>Pseudomonadati</taxon>
        <taxon>Pseudomonadota</taxon>
        <taxon>Alphaproteobacteria</taxon>
        <taxon>Hyphomicrobiales</taxon>
        <taxon>Rhizobiaceae</taxon>
        <taxon>Sinorhizobium/Ensifer group</taxon>
        <taxon>Sinorhizobium</taxon>
    </lineage>
</organism>